<evidence type="ECO:0000256" key="1">
    <source>
        <dbReference type="SAM" id="Phobius"/>
    </source>
</evidence>
<accession>A0A814QC86</accession>
<keyword evidence="4" id="KW-1185">Reference proteome</keyword>
<feature type="transmembrane region" description="Helical" evidence="1">
    <location>
        <begin position="254"/>
        <end position="274"/>
    </location>
</feature>
<reference evidence="3" key="1">
    <citation type="submission" date="2021-02" db="EMBL/GenBank/DDBJ databases">
        <authorList>
            <person name="Nowell W R."/>
        </authorList>
    </citation>
    <scope>NUCLEOTIDE SEQUENCE</scope>
</reference>
<gene>
    <name evidence="2" type="ORF">EDS130_LOCUS16567</name>
    <name evidence="3" type="ORF">XAT740_LOCUS19257</name>
</gene>
<feature type="transmembrane region" description="Helical" evidence="1">
    <location>
        <begin position="125"/>
        <end position="143"/>
    </location>
</feature>
<proteinExistence type="predicted"/>
<name>A0A814QC86_ADIRI</name>
<keyword evidence="1" id="KW-0472">Membrane</keyword>
<dbReference type="Gene3D" id="1.20.140.150">
    <property type="match status" value="1"/>
</dbReference>
<keyword evidence="1" id="KW-0812">Transmembrane</keyword>
<keyword evidence="1" id="KW-1133">Transmembrane helix</keyword>
<evidence type="ECO:0000313" key="2">
    <source>
        <dbReference type="EMBL" id="CAF1034085.1"/>
    </source>
</evidence>
<dbReference type="AlphaFoldDB" id="A0A814QC86"/>
<protein>
    <submittedName>
        <fullName evidence="3">Uncharacterized protein</fullName>
    </submittedName>
</protein>
<dbReference type="EMBL" id="CAJNOR010001308">
    <property type="protein sequence ID" value="CAF1118638.1"/>
    <property type="molecule type" value="Genomic_DNA"/>
</dbReference>
<organism evidence="3 4">
    <name type="scientific">Adineta ricciae</name>
    <name type="common">Rotifer</name>
    <dbReference type="NCBI Taxonomy" id="249248"/>
    <lineage>
        <taxon>Eukaryota</taxon>
        <taxon>Metazoa</taxon>
        <taxon>Spiralia</taxon>
        <taxon>Gnathifera</taxon>
        <taxon>Rotifera</taxon>
        <taxon>Eurotatoria</taxon>
        <taxon>Bdelloidea</taxon>
        <taxon>Adinetida</taxon>
        <taxon>Adinetidae</taxon>
        <taxon>Adineta</taxon>
    </lineage>
</organism>
<feature type="transmembrane region" description="Helical" evidence="1">
    <location>
        <begin position="155"/>
        <end position="184"/>
    </location>
</feature>
<evidence type="ECO:0000313" key="4">
    <source>
        <dbReference type="Proteomes" id="UP000663828"/>
    </source>
</evidence>
<sequence length="279" mass="31489">MLVKGLVLVSIGLFVGIGALVLHLLALCSPHWKITKRDLDPVMDPVSYGLWERCEYVNMTIIKQGVALGVRPHVKICRPNHYMRYSSEKFLTCYNIRRNCPVLQKSQIPEGCSCRYLSSDRALQWLAVLAAVFIVLGLILLYLKTIAQPLNENAVVLLSYAPVACFFLALLLMATTLILIGAFLRRDTYEDYSFPLKTVSNTSAVSMNFDLHSLQNYAKFYHTTFTRDNFKIAEKELRDDAHTHYHTVIGRATIFEIFATVLVVIVTVVTYMLASAESA</sequence>
<feature type="transmembrane region" description="Helical" evidence="1">
    <location>
        <begin position="6"/>
        <end position="27"/>
    </location>
</feature>
<dbReference type="Proteomes" id="UP000663852">
    <property type="component" value="Unassembled WGS sequence"/>
</dbReference>
<dbReference type="EMBL" id="CAJNOJ010000072">
    <property type="protein sequence ID" value="CAF1034085.1"/>
    <property type="molecule type" value="Genomic_DNA"/>
</dbReference>
<comment type="caution">
    <text evidence="3">The sequence shown here is derived from an EMBL/GenBank/DDBJ whole genome shotgun (WGS) entry which is preliminary data.</text>
</comment>
<evidence type="ECO:0000313" key="3">
    <source>
        <dbReference type="EMBL" id="CAF1118638.1"/>
    </source>
</evidence>
<dbReference type="Proteomes" id="UP000663828">
    <property type="component" value="Unassembled WGS sequence"/>
</dbReference>
<dbReference type="OrthoDB" id="10012033at2759"/>